<protein>
    <recommendedName>
        <fullName evidence="3">glucan endo-1,3-beta-D-glucosidase</fullName>
        <ecNumber evidence="3">3.2.1.39</ecNumber>
    </recommendedName>
</protein>
<evidence type="ECO:0000256" key="8">
    <source>
        <dbReference type="ARBA" id="ARBA00023326"/>
    </source>
</evidence>
<evidence type="ECO:0000259" key="12">
    <source>
        <dbReference type="Pfam" id="PF17652"/>
    </source>
</evidence>
<dbReference type="GO" id="GO:0071555">
    <property type="term" value="P:cell wall organization"/>
    <property type="evidence" value="ECO:0007669"/>
    <property type="project" value="UniProtKB-KW"/>
</dbReference>
<comment type="caution">
    <text evidence="13">The sequence shown here is derived from an EMBL/GenBank/DDBJ whole genome shotgun (WGS) entry which is preliminary data.</text>
</comment>
<feature type="domain" description="Glycosyl hydrolase family 81 N-terminal" evidence="11">
    <location>
        <begin position="691"/>
        <end position="769"/>
    </location>
</feature>
<dbReference type="GO" id="GO:0042973">
    <property type="term" value="F:glucan endo-1,3-beta-D-glucosidase activity"/>
    <property type="evidence" value="ECO:0007669"/>
    <property type="project" value="UniProtKB-EC"/>
</dbReference>
<evidence type="ECO:0000256" key="2">
    <source>
        <dbReference type="ARBA" id="ARBA00010730"/>
    </source>
</evidence>
<comment type="similarity">
    <text evidence="2">Belongs to the glycosyl hydrolase 81 family.</text>
</comment>
<feature type="region of interest" description="Disordered" evidence="9">
    <location>
        <begin position="71"/>
        <end position="91"/>
    </location>
</feature>
<dbReference type="AlphaFoldDB" id="A0ABD3MKX9"/>
<dbReference type="Gene3D" id="2.70.98.30">
    <property type="entry name" value="Golgi alpha-mannosidase II, domain 4"/>
    <property type="match status" value="1"/>
</dbReference>
<dbReference type="Gene3D" id="1.20.5.420">
    <property type="entry name" value="Immunoglobulin FC, subunit C"/>
    <property type="match status" value="1"/>
</dbReference>
<dbReference type="InterPro" id="IPR005200">
    <property type="entry name" value="Endo-beta-glucanase"/>
</dbReference>
<evidence type="ECO:0000256" key="9">
    <source>
        <dbReference type="SAM" id="MobiDB-lite"/>
    </source>
</evidence>
<name>A0ABD3MKX9_9STRA</name>
<evidence type="ECO:0000256" key="6">
    <source>
        <dbReference type="ARBA" id="ARBA00023295"/>
    </source>
</evidence>
<evidence type="ECO:0000256" key="7">
    <source>
        <dbReference type="ARBA" id="ARBA00023316"/>
    </source>
</evidence>
<evidence type="ECO:0000256" key="10">
    <source>
        <dbReference type="SAM" id="Phobius"/>
    </source>
</evidence>
<sequence length="1274" mass="139385">MRTPQPRDRAFDLPGGKGARLVKVERKGAVMGLLVASKYPIAKALITMGYGSTTSPTPKPSHGSGYTYTTPYQTSSSSPMHRTESCGGDTARTTETEPLLGEQLLHDSLLLSPDPGDVDVSTIEGIESDHEMDFSFSATATAAAIKKVRNAPTPMMSGSSRKQIPRLESDPHIGVNVITNETDTLAYSRDPDESTLFTTDLFSKMNVRLSILDDVSRRLFPKRENPDVAFSLVCLGLFVGVGLCFIAAIAYTETTHSIDKSTTVSSAESTWHGVPFTKVDRESFGDPVSNIMDVSLFHPSLLYGGRSLTEKSESVHNQDHVQSSATSHNYNNDERSLRYSPKPFLRVPFPTGAFWTNLVLLPLNEQTKQQPSASSSTQHDETPPLLQKKQNQYSYPIVAYPYSFQWSPLGKLQASYSASRRVIQATSIQDAFAPDITLGSTEELHTRHVVRFDSLSVTLRFYSGDANAGSSSNGSGQWETYIVQGSPYITAKYAGLSPELTALSDFDDISCPPTIGDEALPDADDKKLGICAIVQESSSKQKKVVTGVQFVVKTMEGLTWLVFASEPITLELNYDARRSITSRAKFDGVIRLALVPPTASPSTSTTTSSGTNPKKASDLEHLFRSPGVKRLLYHAGAYPVSGTVSWDFRSGSRKPLASSHDANNTGKKIHRRLSDQHVERQTTSAEMPKENNIGRITFSYESIGMTSTTSPSTNVPLLTLALPHHAVSITTAEELLLQEDEFDLTYWSIKGQMVPVIGDSWTYEEELTFTAFGDDPSPESSQSSVINDSKSILALDQSIRDLLLQTVLSDLDVNLPDLSNGAYGAGKQIARLAQLAHIAQVVHAANVRVVDEEVNRIMNNTIIQPKPLEEESSVVPIEEATSSVPTKKNKISSGTSRKGYALLEKYITLWLGDQNEKRLVYDAQLGGILSTKGMEDVNADFGNSRYNDHHFHYGYVLFAAAILGRANPNFISLYGPYVDALFYDVAHNGAQATSDSEIFFPLARHKSWFDGHSFASGLFPFANGKSQESSSEAVNCYFGAYLWSKVRWGSSSDSKMVDYARLLLATELTGAKTYWHMTPSQNNQSGEDTNGGVPLAYTNEFRKNFMVGNLGMTDVSCTTWFGNDNIYVHLINFMPITPITAELFDKGFVEGEQSVIRTSDSVEIAWKGYSICNDAILHPNNAWIDAQKLASVQLDPGLSKSQVLFWISTRDGFFTNTTSKLSYNNDFSENESNDGQSAPSSGNADCANHDKCAAANIAGSCCPTNDGTFLICCS</sequence>
<comment type="catalytic activity">
    <reaction evidence="1">
        <text>Hydrolysis of (1-&gt;3)-beta-D-glucosidic linkages in (1-&gt;3)-beta-D-glucans.</text>
        <dbReference type="EC" id="3.2.1.39"/>
    </reaction>
</comment>
<keyword evidence="4" id="KW-0378">Hydrolase</keyword>
<feature type="compositionally biased region" description="Polar residues" evidence="9">
    <location>
        <begin position="366"/>
        <end position="377"/>
    </location>
</feature>
<dbReference type="Pfam" id="PF03639">
    <property type="entry name" value="Glyco_hydro_81"/>
    <property type="match status" value="1"/>
</dbReference>
<dbReference type="InterPro" id="IPR040451">
    <property type="entry name" value="GH81_N"/>
</dbReference>
<gene>
    <name evidence="13" type="ORF">ACHAWU_000979</name>
</gene>
<dbReference type="PANTHER" id="PTHR31983">
    <property type="entry name" value="ENDO-1,3(4)-BETA-GLUCANASE 1"/>
    <property type="match status" value="1"/>
</dbReference>
<dbReference type="Proteomes" id="UP001530293">
    <property type="component" value="Unassembled WGS sequence"/>
</dbReference>
<evidence type="ECO:0000313" key="14">
    <source>
        <dbReference type="Proteomes" id="UP001530293"/>
    </source>
</evidence>
<dbReference type="EMBL" id="JALLBG020000130">
    <property type="protein sequence ID" value="KAL3762832.1"/>
    <property type="molecule type" value="Genomic_DNA"/>
</dbReference>
<evidence type="ECO:0000256" key="4">
    <source>
        <dbReference type="ARBA" id="ARBA00022801"/>
    </source>
</evidence>
<reference evidence="13 14" key="1">
    <citation type="submission" date="2024-10" db="EMBL/GenBank/DDBJ databases">
        <title>Updated reference genomes for cyclostephanoid diatoms.</title>
        <authorList>
            <person name="Roberts W.R."/>
            <person name="Alverson A.J."/>
        </authorList>
    </citation>
    <scope>NUCLEOTIDE SEQUENCE [LARGE SCALE GENOMIC DNA]</scope>
    <source>
        <strain evidence="13 14">AJA232-27</strain>
    </source>
</reference>
<proteinExistence type="inferred from homology"/>
<keyword evidence="14" id="KW-1185">Reference proteome</keyword>
<keyword evidence="7" id="KW-0961">Cell wall biogenesis/degradation</keyword>
<dbReference type="InterPro" id="IPR040720">
    <property type="entry name" value="GH81_C"/>
</dbReference>
<evidence type="ECO:0000256" key="5">
    <source>
        <dbReference type="ARBA" id="ARBA00023277"/>
    </source>
</evidence>
<feature type="region of interest" description="Disordered" evidence="9">
    <location>
        <begin position="366"/>
        <end position="388"/>
    </location>
</feature>
<dbReference type="PANTHER" id="PTHR31983:SF0">
    <property type="entry name" value="GLUCAN ENDO-1,3-BETA-D-GLUCOSIDASE 2"/>
    <property type="match status" value="1"/>
</dbReference>
<evidence type="ECO:0000256" key="3">
    <source>
        <dbReference type="ARBA" id="ARBA00012780"/>
    </source>
</evidence>
<keyword evidence="10" id="KW-1133">Transmembrane helix</keyword>
<evidence type="ECO:0000256" key="1">
    <source>
        <dbReference type="ARBA" id="ARBA00000382"/>
    </source>
</evidence>
<keyword evidence="10" id="KW-0472">Membrane</keyword>
<dbReference type="Pfam" id="PF17652">
    <property type="entry name" value="Glyco_hydro81C"/>
    <property type="match status" value="1"/>
</dbReference>
<feature type="transmembrane region" description="Helical" evidence="10">
    <location>
        <begin position="228"/>
        <end position="251"/>
    </location>
</feature>
<accession>A0ABD3MKX9</accession>
<feature type="region of interest" description="Disordered" evidence="9">
    <location>
        <begin position="312"/>
        <end position="334"/>
    </location>
</feature>
<dbReference type="EC" id="3.2.1.39" evidence="3"/>
<dbReference type="GO" id="GO:0000272">
    <property type="term" value="P:polysaccharide catabolic process"/>
    <property type="evidence" value="ECO:0007669"/>
    <property type="project" value="UniProtKB-KW"/>
</dbReference>
<keyword evidence="5" id="KW-0119">Carbohydrate metabolism</keyword>
<dbReference type="PROSITE" id="PS52008">
    <property type="entry name" value="GH81"/>
    <property type="match status" value="1"/>
</dbReference>
<evidence type="ECO:0000259" key="11">
    <source>
        <dbReference type="Pfam" id="PF03639"/>
    </source>
</evidence>
<keyword evidence="10" id="KW-0812">Transmembrane</keyword>
<feature type="compositionally biased region" description="Polar residues" evidence="9">
    <location>
        <begin position="320"/>
        <end position="330"/>
    </location>
</feature>
<keyword evidence="8" id="KW-0624">Polysaccharide degradation</keyword>
<feature type="domain" description="Glycosyl hydrolase family 81 C-terminal" evidence="12">
    <location>
        <begin position="896"/>
        <end position="1201"/>
    </location>
</feature>
<feature type="region of interest" description="Disordered" evidence="9">
    <location>
        <begin position="597"/>
        <end position="617"/>
    </location>
</feature>
<keyword evidence="6" id="KW-0326">Glycosidase</keyword>
<feature type="region of interest" description="Disordered" evidence="9">
    <location>
        <begin position="654"/>
        <end position="689"/>
    </location>
</feature>
<evidence type="ECO:0000313" key="13">
    <source>
        <dbReference type="EMBL" id="KAL3762832.1"/>
    </source>
</evidence>
<feature type="compositionally biased region" description="Low complexity" evidence="9">
    <location>
        <begin position="597"/>
        <end position="609"/>
    </location>
</feature>
<organism evidence="13 14">
    <name type="scientific">Discostella pseudostelligera</name>
    <dbReference type="NCBI Taxonomy" id="259834"/>
    <lineage>
        <taxon>Eukaryota</taxon>
        <taxon>Sar</taxon>
        <taxon>Stramenopiles</taxon>
        <taxon>Ochrophyta</taxon>
        <taxon>Bacillariophyta</taxon>
        <taxon>Coscinodiscophyceae</taxon>
        <taxon>Thalassiosirophycidae</taxon>
        <taxon>Stephanodiscales</taxon>
        <taxon>Stephanodiscaceae</taxon>
        <taxon>Discostella</taxon>
    </lineage>
</organism>